<name>A0A1F8EY49_9BACT</name>
<evidence type="ECO:0000313" key="1">
    <source>
        <dbReference type="EMBL" id="OGN05793.1"/>
    </source>
</evidence>
<evidence type="ECO:0000313" key="2">
    <source>
        <dbReference type="Proteomes" id="UP000177419"/>
    </source>
</evidence>
<dbReference type="Proteomes" id="UP000177419">
    <property type="component" value="Unassembled WGS sequence"/>
</dbReference>
<accession>A0A1F8EY49</accession>
<organism evidence="1 2">
    <name type="scientific">Candidatus Yanofskybacteria bacterium RIFCSPHIGHO2_01_FULL_44_22</name>
    <dbReference type="NCBI Taxonomy" id="1802669"/>
    <lineage>
        <taxon>Bacteria</taxon>
        <taxon>Candidatus Yanofskyibacteriota</taxon>
    </lineage>
</organism>
<dbReference type="EMBL" id="MGJJ01000006">
    <property type="protein sequence ID" value="OGN05793.1"/>
    <property type="molecule type" value="Genomic_DNA"/>
</dbReference>
<protein>
    <submittedName>
        <fullName evidence="1">Uncharacterized protein</fullName>
    </submittedName>
</protein>
<comment type="caution">
    <text evidence="1">The sequence shown here is derived from an EMBL/GenBank/DDBJ whole genome shotgun (WGS) entry which is preliminary data.</text>
</comment>
<sequence>MILFRQLFFILGETKMSDIAQKIDMALAEIFNRKTDREKIIEAIIDLPILDDKKKLSLIKTTLTLNERQTKKFLNFINILPMIDKMLHEKV</sequence>
<dbReference type="AlphaFoldDB" id="A0A1F8EY49"/>
<reference evidence="1 2" key="1">
    <citation type="journal article" date="2016" name="Nat. Commun.">
        <title>Thousands of microbial genomes shed light on interconnected biogeochemical processes in an aquifer system.</title>
        <authorList>
            <person name="Anantharaman K."/>
            <person name="Brown C.T."/>
            <person name="Hug L.A."/>
            <person name="Sharon I."/>
            <person name="Castelle C.J."/>
            <person name="Probst A.J."/>
            <person name="Thomas B.C."/>
            <person name="Singh A."/>
            <person name="Wilkins M.J."/>
            <person name="Karaoz U."/>
            <person name="Brodie E.L."/>
            <person name="Williams K.H."/>
            <person name="Hubbard S.S."/>
            <person name="Banfield J.F."/>
        </authorList>
    </citation>
    <scope>NUCLEOTIDE SEQUENCE [LARGE SCALE GENOMIC DNA]</scope>
</reference>
<proteinExistence type="predicted"/>
<gene>
    <name evidence="1" type="ORF">A2746_01970</name>
</gene>